<reference evidence="1 2" key="1">
    <citation type="submission" date="2016-07" db="EMBL/GenBank/DDBJ databases">
        <title>Pervasive Adenine N6-methylation of Active Genes in Fungi.</title>
        <authorList>
            <consortium name="DOE Joint Genome Institute"/>
            <person name="Mondo S.J."/>
            <person name="Dannebaum R.O."/>
            <person name="Kuo R.C."/>
            <person name="Labutti K."/>
            <person name="Haridas S."/>
            <person name="Kuo A."/>
            <person name="Salamov A."/>
            <person name="Ahrendt S.R."/>
            <person name="Lipzen A."/>
            <person name="Sullivan W."/>
            <person name="Andreopoulos W.B."/>
            <person name="Clum A."/>
            <person name="Lindquist E."/>
            <person name="Daum C."/>
            <person name="Ramamoorthy G.K."/>
            <person name="Gryganskyi A."/>
            <person name="Culley D."/>
            <person name="Magnuson J.K."/>
            <person name="James T.Y."/>
            <person name="O'Malley M.A."/>
            <person name="Stajich J.E."/>
            <person name="Spatafora J.W."/>
            <person name="Visel A."/>
            <person name="Grigoriev I.V."/>
        </authorList>
    </citation>
    <scope>NUCLEOTIDE SEQUENCE [LARGE SCALE GENOMIC DNA]</scope>
    <source>
        <strain evidence="1 2">ATCC 12442</strain>
    </source>
</reference>
<sequence length="217" mass="24210">MTGKVLEIGPGFGDPLKYVNKKQVTSYIAMEPNKFMHEHLVANARDSGFFVQYDLGTCPMAQMATDIAEDVAKPLLTVVNGTLDGEIPEYVLKNAPYDYIASSLVLCSVTDIEANIENIDFLLAPGGKFVFIEHVRHGDHDPQVEAYDISTWRTIQDWLTPVWSVIAGNCHLDRETGKALDQFGNWESIQYKTTKGGLEFFDKFAPLIYGVATKARK</sequence>
<proteinExistence type="predicted"/>
<dbReference type="GeneID" id="63804002"/>
<dbReference type="OrthoDB" id="10254945at2759"/>
<dbReference type="Proteomes" id="UP000193922">
    <property type="component" value="Unassembled WGS sequence"/>
</dbReference>
<dbReference type="SUPFAM" id="SSF53335">
    <property type="entry name" value="S-adenosyl-L-methionine-dependent methyltransferases"/>
    <property type="match status" value="1"/>
</dbReference>
<evidence type="ECO:0000313" key="1">
    <source>
        <dbReference type="EMBL" id="ORX70991.1"/>
    </source>
</evidence>
<dbReference type="InterPro" id="IPR052356">
    <property type="entry name" value="Thiol_S-MT"/>
</dbReference>
<dbReference type="Gene3D" id="3.40.50.150">
    <property type="entry name" value="Vaccinia Virus protein VP39"/>
    <property type="match status" value="1"/>
</dbReference>
<organism evidence="1 2">
    <name type="scientific">Linderina pennispora</name>
    <dbReference type="NCBI Taxonomy" id="61395"/>
    <lineage>
        <taxon>Eukaryota</taxon>
        <taxon>Fungi</taxon>
        <taxon>Fungi incertae sedis</taxon>
        <taxon>Zoopagomycota</taxon>
        <taxon>Kickxellomycotina</taxon>
        <taxon>Kickxellomycetes</taxon>
        <taxon>Kickxellales</taxon>
        <taxon>Kickxellaceae</taxon>
        <taxon>Linderina</taxon>
    </lineage>
</organism>
<protein>
    <recommendedName>
        <fullName evidence="3">S-adenosyl-L-methionine-dependent methyltransferase</fullName>
    </recommendedName>
</protein>
<dbReference type="PANTHER" id="PTHR45036:SF1">
    <property type="entry name" value="METHYLTRANSFERASE LIKE 7A"/>
    <property type="match status" value="1"/>
</dbReference>
<dbReference type="RefSeq" id="XP_040744570.1">
    <property type="nucleotide sequence ID" value="XM_040887354.1"/>
</dbReference>
<dbReference type="PANTHER" id="PTHR45036">
    <property type="entry name" value="METHYLTRANSFERASE LIKE 7B"/>
    <property type="match status" value="1"/>
</dbReference>
<dbReference type="AlphaFoldDB" id="A0A1Y1WBR6"/>
<evidence type="ECO:0000313" key="2">
    <source>
        <dbReference type="Proteomes" id="UP000193922"/>
    </source>
</evidence>
<dbReference type="STRING" id="61395.A0A1Y1WBR6"/>
<evidence type="ECO:0008006" key="3">
    <source>
        <dbReference type="Google" id="ProtNLM"/>
    </source>
</evidence>
<dbReference type="Pfam" id="PF13489">
    <property type="entry name" value="Methyltransf_23"/>
    <property type="match status" value="1"/>
</dbReference>
<name>A0A1Y1WBR6_9FUNG</name>
<accession>A0A1Y1WBR6</accession>
<keyword evidence="2" id="KW-1185">Reference proteome</keyword>
<dbReference type="InterPro" id="IPR029063">
    <property type="entry name" value="SAM-dependent_MTases_sf"/>
</dbReference>
<gene>
    <name evidence="1" type="ORF">DL89DRAFT_267087</name>
</gene>
<comment type="caution">
    <text evidence="1">The sequence shown here is derived from an EMBL/GenBank/DDBJ whole genome shotgun (WGS) entry which is preliminary data.</text>
</comment>
<dbReference type="EMBL" id="MCFD01000005">
    <property type="protein sequence ID" value="ORX70991.1"/>
    <property type="molecule type" value="Genomic_DNA"/>
</dbReference>